<reference evidence="2 3" key="1">
    <citation type="submission" date="2013-06" db="EMBL/GenBank/DDBJ databases">
        <title>Rumen cellulosomics: divergent fiber-degrading strategies revealed by comparative genome-wide analysis of six Ruminococcal strains.</title>
        <authorList>
            <person name="Dassa B."/>
            <person name="Borovok I."/>
            <person name="Lamed R."/>
            <person name="Flint H."/>
            <person name="Yeoman C.J."/>
            <person name="White B."/>
            <person name="Bayer E.A."/>
        </authorList>
    </citation>
    <scope>NUCLEOTIDE SEQUENCE [LARGE SCALE GENOMIC DNA]</scope>
    <source>
        <strain evidence="2 3">SY3</strain>
    </source>
</reference>
<protein>
    <submittedName>
        <fullName evidence="2">DNA replication protein DnaC</fullName>
    </submittedName>
</protein>
<dbReference type="GO" id="GO:0006260">
    <property type="term" value="P:DNA replication"/>
    <property type="evidence" value="ECO:0007669"/>
    <property type="project" value="TreeGrafter"/>
</dbReference>
<name>A0A011WLI2_RUMAL</name>
<organism evidence="2 3">
    <name type="scientific">Ruminococcus albus SY3</name>
    <dbReference type="NCBI Taxonomy" id="1341156"/>
    <lineage>
        <taxon>Bacteria</taxon>
        <taxon>Bacillati</taxon>
        <taxon>Bacillota</taxon>
        <taxon>Clostridia</taxon>
        <taxon>Eubacteriales</taxon>
        <taxon>Oscillospiraceae</taxon>
        <taxon>Ruminococcus</taxon>
    </lineage>
</organism>
<dbReference type="NCBIfam" id="NF005304">
    <property type="entry name" value="PRK06835.1"/>
    <property type="match status" value="1"/>
</dbReference>
<gene>
    <name evidence="2" type="ORF">RASY3_16460</name>
</gene>
<dbReference type="InterPro" id="IPR002611">
    <property type="entry name" value="IstB_ATP-bd"/>
</dbReference>
<dbReference type="Proteomes" id="UP000021369">
    <property type="component" value="Unassembled WGS sequence"/>
</dbReference>
<dbReference type="Pfam" id="PF01695">
    <property type="entry name" value="IstB_IS21"/>
    <property type="match status" value="1"/>
</dbReference>
<dbReference type="EMBL" id="JEOB01000004">
    <property type="protein sequence ID" value="EXM37900.1"/>
    <property type="molecule type" value="Genomic_DNA"/>
</dbReference>
<dbReference type="GO" id="GO:0005524">
    <property type="term" value="F:ATP binding"/>
    <property type="evidence" value="ECO:0007669"/>
    <property type="project" value="InterPro"/>
</dbReference>
<keyword evidence="3" id="KW-1185">Reference proteome</keyword>
<evidence type="ECO:0000259" key="1">
    <source>
        <dbReference type="Pfam" id="PF01695"/>
    </source>
</evidence>
<dbReference type="OrthoDB" id="9776217at2"/>
<proteinExistence type="predicted"/>
<evidence type="ECO:0000313" key="2">
    <source>
        <dbReference type="EMBL" id="EXM37900.1"/>
    </source>
</evidence>
<dbReference type="PANTHER" id="PTHR30050">
    <property type="entry name" value="CHROMOSOMAL REPLICATION INITIATOR PROTEIN DNAA"/>
    <property type="match status" value="1"/>
</dbReference>
<dbReference type="PANTHER" id="PTHR30050:SF4">
    <property type="entry name" value="ATP-BINDING PROTEIN RV3427C IN INSERTION SEQUENCE-RELATED"/>
    <property type="match status" value="1"/>
</dbReference>
<dbReference type="Gene3D" id="3.40.50.300">
    <property type="entry name" value="P-loop containing nucleotide triphosphate hydrolases"/>
    <property type="match status" value="1"/>
</dbReference>
<dbReference type="CDD" id="cd00009">
    <property type="entry name" value="AAA"/>
    <property type="match status" value="1"/>
</dbReference>
<dbReference type="PATRIC" id="fig|1341156.4.peg.2891"/>
<dbReference type="AlphaFoldDB" id="A0A011WLI2"/>
<dbReference type="SUPFAM" id="SSF52540">
    <property type="entry name" value="P-loop containing nucleoside triphosphate hydrolases"/>
    <property type="match status" value="1"/>
</dbReference>
<accession>A0A011WLI2</accession>
<evidence type="ECO:0000313" key="3">
    <source>
        <dbReference type="Proteomes" id="UP000021369"/>
    </source>
</evidence>
<feature type="domain" description="IstB-like ATP-binding" evidence="1">
    <location>
        <begin position="184"/>
        <end position="301"/>
    </location>
</feature>
<comment type="caution">
    <text evidence="2">The sequence shown here is derived from an EMBL/GenBank/DDBJ whole genome shotgun (WGS) entry which is preliminary data.</text>
</comment>
<dbReference type="InterPro" id="IPR027417">
    <property type="entry name" value="P-loop_NTPase"/>
</dbReference>
<sequence>MKYTEQAFDRAELELRRRQDNANEEHQRRLDEIAQNAPEIYRMHSEAIRLNYALIGNIGKGKSSADVSKKIAEIKEKNINLRHTMHEMLKACGYPEDYLQMHYQCEICNDSGYHDGVRCECMKKLLKKYTTEEINANCSIELHDFADFRIEYYSDAPVNGEIPRVKMQTIFENCKNYATRFEPHTSSLIFFGKTGLGKTFLSSCIAKELISQGWNVVYGSMLKLMRQVEDERFHRAEGDTMSIMLEADLLILDDLGSEFQTQFTDSVLYELINERINERRPTLISTNLTVNEVGKKYNDRIVSRITGCFRPFFFAGSDVRLVKLRNGII</sequence>
<dbReference type="RefSeq" id="WP_037289903.1">
    <property type="nucleotide sequence ID" value="NZ_JEOB01000004.1"/>
</dbReference>